<protein>
    <recommendedName>
        <fullName evidence="3">DUF4248 domain-containing protein</fullName>
    </recommendedName>
</protein>
<reference evidence="1 2" key="1">
    <citation type="submission" date="2018-09" db="EMBL/GenBank/DDBJ databases">
        <title>Genomic Encyclopedia of Archaeal and Bacterial Type Strains, Phase II (KMG-II): from individual species to whole genera.</title>
        <authorList>
            <person name="Goeker M."/>
        </authorList>
    </citation>
    <scope>NUCLEOTIDE SEQUENCE [LARGE SCALE GENOMIC DNA]</scope>
    <source>
        <strain evidence="1 2">DSM 27148</strain>
    </source>
</reference>
<dbReference type="EMBL" id="RAPN01000001">
    <property type="protein sequence ID" value="RKD89818.1"/>
    <property type="molecule type" value="Genomic_DNA"/>
</dbReference>
<evidence type="ECO:0008006" key="3">
    <source>
        <dbReference type="Google" id="ProtNLM"/>
    </source>
</evidence>
<evidence type="ECO:0000313" key="1">
    <source>
        <dbReference type="EMBL" id="RKD89818.1"/>
    </source>
</evidence>
<proteinExistence type="predicted"/>
<keyword evidence="2" id="KW-1185">Reference proteome</keyword>
<accession>A0A419W2X8</accession>
<dbReference type="OrthoDB" id="1164403at2"/>
<name>A0A419W2X8_9BACT</name>
<sequence length="60" mass="7125">MENNEKPVAQSKHQLTEAYNISYLTLQRWLEPIKDELGEYRGRAYTPKQVQMIYDLLGRP</sequence>
<evidence type="ECO:0000313" key="2">
    <source>
        <dbReference type="Proteomes" id="UP000283387"/>
    </source>
</evidence>
<gene>
    <name evidence="1" type="ORF">BC643_0151</name>
</gene>
<dbReference type="Proteomes" id="UP000283387">
    <property type="component" value="Unassembled WGS sequence"/>
</dbReference>
<dbReference type="AlphaFoldDB" id="A0A419W2X8"/>
<organism evidence="1 2">
    <name type="scientific">Mangrovibacterium diazotrophicum</name>
    <dbReference type="NCBI Taxonomy" id="1261403"/>
    <lineage>
        <taxon>Bacteria</taxon>
        <taxon>Pseudomonadati</taxon>
        <taxon>Bacteroidota</taxon>
        <taxon>Bacteroidia</taxon>
        <taxon>Marinilabiliales</taxon>
        <taxon>Prolixibacteraceae</taxon>
        <taxon>Mangrovibacterium</taxon>
    </lineage>
</organism>
<comment type="caution">
    <text evidence="1">The sequence shown here is derived from an EMBL/GenBank/DDBJ whole genome shotgun (WGS) entry which is preliminary data.</text>
</comment>
<dbReference type="RefSeq" id="WP_120271267.1">
    <property type="nucleotide sequence ID" value="NZ_RAPN01000001.1"/>
</dbReference>